<dbReference type="Proteomes" id="UP000824782">
    <property type="component" value="Unassembled WGS sequence"/>
</dbReference>
<feature type="transmembrane region" description="Helical" evidence="1">
    <location>
        <begin position="56"/>
        <end position="76"/>
    </location>
</feature>
<dbReference type="EMBL" id="WNYA01000007">
    <property type="protein sequence ID" value="KAG8563367.1"/>
    <property type="molecule type" value="Genomic_DNA"/>
</dbReference>
<sequence length="88" mass="10374">MYSNAGFSPSQGPLESKRFTNLFTLKKVNIFSFIYLYMYIYTSIYILFFHGSLFQMLYLAAIVKFQHIFYNVYTYLGEKTKNKVSTAT</sequence>
<keyword evidence="1" id="KW-0472">Membrane</keyword>
<name>A0AAV7APZ5_ENGPU</name>
<gene>
    <name evidence="2" type="ORF">GDO81_016036</name>
</gene>
<reference evidence="2" key="1">
    <citation type="thesis" date="2020" institute="ProQuest LLC" country="789 East Eisenhower Parkway, Ann Arbor, MI, USA">
        <title>Comparative Genomics and Chromosome Evolution.</title>
        <authorList>
            <person name="Mudd A.B."/>
        </authorList>
    </citation>
    <scope>NUCLEOTIDE SEQUENCE</scope>
    <source>
        <strain evidence="2">237g6f4</strain>
        <tissue evidence="2">Blood</tissue>
    </source>
</reference>
<organism evidence="2 3">
    <name type="scientific">Engystomops pustulosus</name>
    <name type="common">Tungara frog</name>
    <name type="synonym">Physalaemus pustulosus</name>
    <dbReference type="NCBI Taxonomy" id="76066"/>
    <lineage>
        <taxon>Eukaryota</taxon>
        <taxon>Metazoa</taxon>
        <taxon>Chordata</taxon>
        <taxon>Craniata</taxon>
        <taxon>Vertebrata</taxon>
        <taxon>Euteleostomi</taxon>
        <taxon>Amphibia</taxon>
        <taxon>Batrachia</taxon>
        <taxon>Anura</taxon>
        <taxon>Neobatrachia</taxon>
        <taxon>Hyloidea</taxon>
        <taxon>Leptodactylidae</taxon>
        <taxon>Leiuperinae</taxon>
        <taxon>Engystomops</taxon>
    </lineage>
</organism>
<feature type="transmembrane region" description="Helical" evidence="1">
    <location>
        <begin position="28"/>
        <end position="50"/>
    </location>
</feature>
<evidence type="ECO:0000313" key="3">
    <source>
        <dbReference type="Proteomes" id="UP000824782"/>
    </source>
</evidence>
<comment type="caution">
    <text evidence="2">The sequence shown here is derived from an EMBL/GenBank/DDBJ whole genome shotgun (WGS) entry which is preliminary data.</text>
</comment>
<evidence type="ECO:0000313" key="2">
    <source>
        <dbReference type="EMBL" id="KAG8563367.1"/>
    </source>
</evidence>
<keyword evidence="1" id="KW-1133">Transmembrane helix</keyword>
<evidence type="ECO:0000256" key="1">
    <source>
        <dbReference type="SAM" id="Phobius"/>
    </source>
</evidence>
<protein>
    <recommendedName>
        <fullName evidence="4">ATP synthase F0 subunit 8</fullName>
    </recommendedName>
</protein>
<keyword evidence="3" id="KW-1185">Reference proteome</keyword>
<keyword evidence="1" id="KW-0812">Transmembrane</keyword>
<dbReference type="AlphaFoldDB" id="A0AAV7APZ5"/>
<evidence type="ECO:0008006" key="4">
    <source>
        <dbReference type="Google" id="ProtNLM"/>
    </source>
</evidence>
<accession>A0AAV7APZ5</accession>
<proteinExistence type="predicted"/>